<accession>A0A9P5PZ69</accession>
<evidence type="ECO:0000313" key="2">
    <source>
        <dbReference type="EMBL" id="KAF9071949.1"/>
    </source>
</evidence>
<protein>
    <submittedName>
        <fullName evidence="2">Uncharacterized protein</fullName>
    </submittedName>
</protein>
<keyword evidence="3" id="KW-1185">Reference proteome</keyword>
<feature type="transmembrane region" description="Helical" evidence="1">
    <location>
        <begin position="150"/>
        <end position="174"/>
    </location>
</feature>
<keyword evidence="1" id="KW-0472">Membrane</keyword>
<evidence type="ECO:0000256" key="1">
    <source>
        <dbReference type="SAM" id="Phobius"/>
    </source>
</evidence>
<keyword evidence="1" id="KW-1133">Transmembrane helix</keyword>
<evidence type="ECO:0000313" key="3">
    <source>
        <dbReference type="Proteomes" id="UP000772434"/>
    </source>
</evidence>
<gene>
    <name evidence="2" type="ORF">BDP27DRAFT_1361393</name>
</gene>
<comment type="caution">
    <text evidence="2">The sequence shown here is derived from an EMBL/GenBank/DDBJ whole genome shotgun (WGS) entry which is preliminary data.</text>
</comment>
<proteinExistence type="predicted"/>
<feature type="transmembrane region" description="Helical" evidence="1">
    <location>
        <begin position="259"/>
        <end position="280"/>
    </location>
</feature>
<name>A0A9P5PZ69_9AGAR</name>
<feature type="transmembrane region" description="Helical" evidence="1">
    <location>
        <begin position="117"/>
        <end position="138"/>
    </location>
</feature>
<dbReference type="OrthoDB" id="2989042at2759"/>
<feature type="transmembrane region" description="Helical" evidence="1">
    <location>
        <begin position="80"/>
        <end position="97"/>
    </location>
</feature>
<feature type="transmembrane region" description="Helical" evidence="1">
    <location>
        <begin position="228"/>
        <end position="247"/>
    </location>
</feature>
<reference evidence="2" key="1">
    <citation type="submission" date="2020-11" db="EMBL/GenBank/DDBJ databases">
        <authorList>
            <consortium name="DOE Joint Genome Institute"/>
            <person name="Ahrendt S."/>
            <person name="Riley R."/>
            <person name="Andreopoulos W."/>
            <person name="Labutti K."/>
            <person name="Pangilinan J."/>
            <person name="Ruiz-Duenas F.J."/>
            <person name="Barrasa J.M."/>
            <person name="Sanchez-Garcia M."/>
            <person name="Camarero S."/>
            <person name="Miyauchi S."/>
            <person name="Serrano A."/>
            <person name="Linde D."/>
            <person name="Babiker R."/>
            <person name="Drula E."/>
            <person name="Ayuso-Fernandez I."/>
            <person name="Pacheco R."/>
            <person name="Padilla G."/>
            <person name="Ferreira P."/>
            <person name="Barriuso J."/>
            <person name="Kellner H."/>
            <person name="Castanera R."/>
            <person name="Alfaro M."/>
            <person name="Ramirez L."/>
            <person name="Pisabarro A.G."/>
            <person name="Kuo A."/>
            <person name="Tritt A."/>
            <person name="Lipzen A."/>
            <person name="He G."/>
            <person name="Yan M."/>
            <person name="Ng V."/>
            <person name="Cullen D."/>
            <person name="Martin F."/>
            <person name="Rosso M.-N."/>
            <person name="Henrissat B."/>
            <person name="Hibbett D."/>
            <person name="Martinez A.T."/>
            <person name="Grigoriev I.V."/>
        </authorList>
    </citation>
    <scope>NUCLEOTIDE SEQUENCE</scope>
    <source>
        <strain evidence="2">AH 40177</strain>
    </source>
</reference>
<organism evidence="2 3">
    <name type="scientific">Rhodocollybia butyracea</name>
    <dbReference type="NCBI Taxonomy" id="206335"/>
    <lineage>
        <taxon>Eukaryota</taxon>
        <taxon>Fungi</taxon>
        <taxon>Dikarya</taxon>
        <taxon>Basidiomycota</taxon>
        <taxon>Agaricomycotina</taxon>
        <taxon>Agaricomycetes</taxon>
        <taxon>Agaricomycetidae</taxon>
        <taxon>Agaricales</taxon>
        <taxon>Marasmiineae</taxon>
        <taxon>Omphalotaceae</taxon>
        <taxon>Rhodocollybia</taxon>
    </lineage>
</organism>
<sequence>MSVSSVDLKKYESCRHVVFKLDQMRDLKPERWDIQEAYVVISYLLAGSWINMLFYGAEIVLGGFYFLNSRPDLFFRWSTRYVRPSYVIMYTIGWYWIQQVAAWSELCLPSLSARAQLWMFPTTILCTYSSAMVEQIFLTHRFWKITHNKVITFLACLLLIAQVVFHWVFGIRVFVNQALSPFNFNLAITAATLSAATDLYIAMVMLYTTSTIKTNYAATRRPSLLRRLSIQSVTCGITTSASTIVMLSLLATNNRSPSILIYDILGRIYTLTILSNYFILRKPVANAHSLTTEPPAVAQPIVFRPTSLNGKLSESICPRNASANPQNSKLIFCWEHRRSILQKGLLSMLAEGCGDISEGWRRGG</sequence>
<feature type="transmembrane region" description="Helical" evidence="1">
    <location>
        <begin position="186"/>
        <end position="207"/>
    </location>
</feature>
<dbReference type="EMBL" id="JADNRY010000028">
    <property type="protein sequence ID" value="KAF9071949.1"/>
    <property type="molecule type" value="Genomic_DNA"/>
</dbReference>
<dbReference type="AlphaFoldDB" id="A0A9P5PZ69"/>
<feature type="transmembrane region" description="Helical" evidence="1">
    <location>
        <begin position="37"/>
        <end position="68"/>
    </location>
</feature>
<keyword evidence="1" id="KW-0812">Transmembrane</keyword>
<dbReference type="Proteomes" id="UP000772434">
    <property type="component" value="Unassembled WGS sequence"/>
</dbReference>